<feature type="compositionally biased region" description="Basic and acidic residues" evidence="7">
    <location>
        <begin position="367"/>
        <end position="376"/>
    </location>
</feature>
<evidence type="ECO:0000313" key="9">
    <source>
        <dbReference type="Proteomes" id="UP001154282"/>
    </source>
</evidence>
<reference evidence="8" key="1">
    <citation type="submission" date="2022-08" db="EMBL/GenBank/DDBJ databases">
        <authorList>
            <person name="Gutierrez-Valencia J."/>
        </authorList>
    </citation>
    <scope>NUCLEOTIDE SEQUENCE</scope>
</reference>
<evidence type="ECO:0000256" key="2">
    <source>
        <dbReference type="ARBA" id="ARBA00022448"/>
    </source>
</evidence>
<accession>A0AAV0QHW9</accession>
<dbReference type="PANTHER" id="PTHR31376">
    <property type="entry name" value="OS09G0467300 PROTEIN-RELATED"/>
    <property type="match status" value="1"/>
</dbReference>
<evidence type="ECO:0000313" key="8">
    <source>
        <dbReference type="EMBL" id="CAI0545147.1"/>
    </source>
</evidence>
<feature type="transmembrane region" description="Helical" evidence="6">
    <location>
        <begin position="112"/>
        <end position="133"/>
    </location>
</feature>
<comment type="subcellular location">
    <subcellularLocation>
        <location evidence="6">Membrane</location>
        <topology evidence="6">Multi-pass membrane protein</topology>
    </subcellularLocation>
</comment>
<feature type="transmembrane region" description="Helical" evidence="6">
    <location>
        <begin position="340"/>
        <end position="358"/>
    </location>
</feature>
<feature type="transmembrane region" description="Helical" evidence="6">
    <location>
        <begin position="170"/>
        <end position="188"/>
    </location>
</feature>
<dbReference type="EMBL" id="CAMGYJ010000009">
    <property type="protein sequence ID" value="CAI0545147.1"/>
    <property type="molecule type" value="Genomic_DNA"/>
</dbReference>
<keyword evidence="3 6" id="KW-0812">Transmembrane</keyword>
<evidence type="ECO:0000256" key="6">
    <source>
        <dbReference type="RuleBase" id="RU368015"/>
    </source>
</evidence>
<feature type="transmembrane region" description="Helical" evidence="6">
    <location>
        <begin position="39"/>
        <end position="61"/>
    </location>
</feature>
<sequence length="395" mass="42496">MGEADQQPAGLKLSVMGLEAGEPTTVAEMVTDPRARRMWWIRVSMYIAFVIAGQSAATLLGRLYYAKGGNSKWMASLVECGGFPVLIPLYILTKKNSPPANSNSNSTSPVSLPILTLAYTVMGILIAGFSLLYSVGLMYLPVSTYSLISASQLGFNALFSFFINSQKITAYILNSLVLLTLSSILLVFENPSSAESSQSGSSRRNFAIGFLSTVGASVGYGLLLTLTEFFFEKVVRRRTFKVVVDVLVYPPAVASAAVVAGLFGSGEWKGIGKEMEGFELGKASYVMTLVWTAVCWQVFSIGCVGLIFEVSSLFSNVIGTFGLPVVPILAVVTFRDEMGGLKVIAMVLAVWGFVSYLYQHYLDDRDDSRSKFESDGGRSSGGGDDQETLGDGLLV</sequence>
<feature type="region of interest" description="Disordered" evidence="7">
    <location>
        <begin position="367"/>
        <end position="395"/>
    </location>
</feature>
<evidence type="ECO:0000256" key="7">
    <source>
        <dbReference type="SAM" id="MobiDB-lite"/>
    </source>
</evidence>
<comment type="caution">
    <text evidence="8">The sequence shown here is derived from an EMBL/GenBank/DDBJ whole genome shotgun (WGS) entry which is preliminary data.</text>
</comment>
<keyword evidence="9" id="KW-1185">Reference proteome</keyword>
<feature type="transmembrane region" description="Helical" evidence="6">
    <location>
        <begin position="145"/>
        <end position="163"/>
    </location>
</feature>
<dbReference type="GO" id="GO:0005345">
    <property type="term" value="F:purine nucleobase transmembrane transporter activity"/>
    <property type="evidence" value="ECO:0007669"/>
    <property type="project" value="UniProtKB-UniRule"/>
</dbReference>
<keyword evidence="2 6" id="KW-0813">Transport</keyword>
<evidence type="ECO:0000256" key="1">
    <source>
        <dbReference type="ARBA" id="ARBA00006213"/>
    </source>
</evidence>
<feature type="transmembrane region" description="Helical" evidence="6">
    <location>
        <begin position="283"/>
        <end position="308"/>
    </location>
</feature>
<dbReference type="GO" id="GO:0016020">
    <property type="term" value="C:membrane"/>
    <property type="evidence" value="ECO:0007669"/>
    <property type="project" value="UniProtKB-SubCell"/>
</dbReference>
<dbReference type="AlphaFoldDB" id="A0AAV0QHW9"/>
<dbReference type="GO" id="GO:0015211">
    <property type="term" value="F:purine nucleoside transmembrane transporter activity"/>
    <property type="evidence" value="ECO:0007669"/>
    <property type="project" value="UniProtKB-UniRule"/>
</dbReference>
<keyword evidence="4 6" id="KW-1133">Transmembrane helix</keyword>
<comment type="similarity">
    <text evidence="1 6">Belongs to the purine permeases (TC 2.A.7.14) family.</text>
</comment>
<gene>
    <name evidence="8" type="ORF">LITE_LOCUS43459</name>
</gene>
<dbReference type="Pfam" id="PF16913">
    <property type="entry name" value="PUNUT"/>
    <property type="match status" value="1"/>
</dbReference>
<dbReference type="InterPro" id="IPR030182">
    <property type="entry name" value="PUP_plant"/>
</dbReference>
<evidence type="ECO:0000256" key="3">
    <source>
        <dbReference type="ARBA" id="ARBA00022692"/>
    </source>
</evidence>
<feature type="transmembrane region" description="Helical" evidence="6">
    <location>
        <begin position="73"/>
        <end position="92"/>
    </location>
</feature>
<keyword evidence="5 6" id="KW-0472">Membrane</keyword>
<name>A0AAV0QHW9_9ROSI</name>
<dbReference type="Proteomes" id="UP001154282">
    <property type="component" value="Unassembled WGS sequence"/>
</dbReference>
<proteinExistence type="inferred from homology"/>
<feature type="transmembrane region" description="Helical" evidence="6">
    <location>
        <begin position="242"/>
        <end position="263"/>
    </location>
</feature>
<protein>
    <recommendedName>
        <fullName evidence="6">Probable purine permease</fullName>
    </recommendedName>
</protein>
<evidence type="ECO:0000256" key="5">
    <source>
        <dbReference type="ARBA" id="ARBA00023136"/>
    </source>
</evidence>
<evidence type="ECO:0000256" key="4">
    <source>
        <dbReference type="ARBA" id="ARBA00022989"/>
    </source>
</evidence>
<feature type="transmembrane region" description="Helical" evidence="6">
    <location>
        <begin position="208"/>
        <end position="230"/>
    </location>
</feature>
<organism evidence="8 9">
    <name type="scientific">Linum tenue</name>
    <dbReference type="NCBI Taxonomy" id="586396"/>
    <lineage>
        <taxon>Eukaryota</taxon>
        <taxon>Viridiplantae</taxon>
        <taxon>Streptophyta</taxon>
        <taxon>Embryophyta</taxon>
        <taxon>Tracheophyta</taxon>
        <taxon>Spermatophyta</taxon>
        <taxon>Magnoliopsida</taxon>
        <taxon>eudicotyledons</taxon>
        <taxon>Gunneridae</taxon>
        <taxon>Pentapetalae</taxon>
        <taxon>rosids</taxon>
        <taxon>fabids</taxon>
        <taxon>Malpighiales</taxon>
        <taxon>Linaceae</taxon>
        <taxon>Linum</taxon>
    </lineage>
</organism>
<feature type="transmembrane region" description="Helical" evidence="6">
    <location>
        <begin position="313"/>
        <end position="334"/>
    </location>
</feature>
<dbReference type="PANTHER" id="PTHR31376:SF17">
    <property type="entry name" value="PURINE PERMEASE 21-RELATED"/>
    <property type="match status" value="1"/>
</dbReference>